<sequence length="527" mass="57804">MIQRQFVRIGNRHVHYRHAGSGPVLILLHQSPQNSRMWLSMIERFATRYTVIAPDTPGFGYSDPLPGEQDIDGFARATLAFADALGIGKFALFGMHTGGLIGMHLGWIAPERLSALVIDGYALFNDAERARYTDKYLPPFVPSWDGGHLRWLWSRMREQLYFFPWCDPSADCAIMLPPYTPAGTHDAAMDILDVGDNYRIGYGAAFAYTQRQRVAELRCPAWLVYRTTDVLLPHHERLPALPDNVACVIEHEDVDGLHRRMDAILAQTTDALGPASVDLGARVLEGWYRQIVDTAVGEVAVWVRQGQQGAVLHIHAPGQRPLQPEEVVADARTQLLVELPGHGASCETAHAPEAATIHAALLAVSTRLAGGQPLEVQAHEAAGGYVPALVAALGTQVSGVVLHRPWLLDAAECQTFLQQLPDPQVHRAGGHMAEAWQWERERHLLWPWLAPSMEARRRVAGPPTAQVHANVVELLRLGQRLPLLFAGAVVPGLAQAIAALAVPVRLECAEADDYAGRTAALRRQLAG</sequence>
<reference evidence="2 3" key="1">
    <citation type="submission" date="2020-08" db="EMBL/GenBank/DDBJ databases">
        <title>Stenotrophomonas sp. W1S232.</title>
        <authorList>
            <person name="Deng Y."/>
        </authorList>
    </citation>
    <scope>NUCLEOTIDE SEQUENCE [LARGE SCALE GENOMIC DNA]</scope>
    <source>
        <strain evidence="2 3">W1S232</strain>
    </source>
</reference>
<dbReference type="RefSeq" id="WP_182621309.1">
    <property type="nucleotide sequence ID" value="NZ_JACIUV010000001.1"/>
</dbReference>
<feature type="domain" description="AB hydrolase-1" evidence="1">
    <location>
        <begin position="23"/>
        <end position="130"/>
    </location>
</feature>
<dbReference type="AlphaFoldDB" id="A0A7W3YUM3"/>
<proteinExistence type="predicted"/>
<gene>
    <name evidence="2" type="ORF">H4O09_02510</name>
</gene>
<accession>A0A7W3YUM3</accession>
<dbReference type="InterPro" id="IPR000073">
    <property type="entry name" value="AB_hydrolase_1"/>
</dbReference>
<protein>
    <submittedName>
        <fullName evidence="2">Alpha/beta fold hydrolase</fullName>
    </submittedName>
</protein>
<evidence type="ECO:0000259" key="1">
    <source>
        <dbReference type="Pfam" id="PF00561"/>
    </source>
</evidence>
<dbReference type="InterPro" id="IPR050266">
    <property type="entry name" value="AB_hydrolase_sf"/>
</dbReference>
<organism evidence="2 3">
    <name type="scientific">Stenotrophomonas koreensis</name>
    <dbReference type="NCBI Taxonomy" id="266128"/>
    <lineage>
        <taxon>Bacteria</taxon>
        <taxon>Pseudomonadati</taxon>
        <taxon>Pseudomonadota</taxon>
        <taxon>Gammaproteobacteria</taxon>
        <taxon>Lysobacterales</taxon>
        <taxon>Lysobacteraceae</taxon>
        <taxon>Stenotrophomonas</taxon>
    </lineage>
</organism>
<dbReference type="Proteomes" id="UP000550609">
    <property type="component" value="Unassembled WGS sequence"/>
</dbReference>
<dbReference type="GO" id="GO:0016787">
    <property type="term" value="F:hydrolase activity"/>
    <property type="evidence" value="ECO:0007669"/>
    <property type="project" value="UniProtKB-KW"/>
</dbReference>
<comment type="caution">
    <text evidence="2">The sequence shown here is derived from an EMBL/GenBank/DDBJ whole genome shotgun (WGS) entry which is preliminary data.</text>
</comment>
<evidence type="ECO:0000313" key="3">
    <source>
        <dbReference type="Proteomes" id="UP000550609"/>
    </source>
</evidence>
<keyword evidence="2" id="KW-0378">Hydrolase</keyword>
<dbReference type="Gene3D" id="3.40.50.1820">
    <property type="entry name" value="alpha/beta hydrolase"/>
    <property type="match status" value="1"/>
</dbReference>
<dbReference type="InterPro" id="IPR029058">
    <property type="entry name" value="AB_hydrolase_fold"/>
</dbReference>
<dbReference type="PANTHER" id="PTHR43798">
    <property type="entry name" value="MONOACYLGLYCEROL LIPASE"/>
    <property type="match status" value="1"/>
</dbReference>
<name>A0A7W3YUM3_9GAMM</name>
<evidence type="ECO:0000313" key="2">
    <source>
        <dbReference type="EMBL" id="MBB1115939.1"/>
    </source>
</evidence>
<dbReference type="Pfam" id="PF00561">
    <property type="entry name" value="Abhydrolase_1"/>
    <property type="match status" value="1"/>
</dbReference>
<dbReference type="EMBL" id="JACIUV010000001">
    <property type="protein sequence ID" value="MBB1115939.1"/>
    <property type="molecule type" value="Genomic_DNA"/>
</dbReference>
<dbReference type="SUPFAM" id="SSF53474">
    <property type="entry name" value="alpha/beta-Hydrolases"/>
    <property type="match status" value="2"/>
</dbReference>